<comment type="cofactor">
    <cofactor evidence="1">
        <name>pyridoxal 5'-phosphate</name>
        <dbReference type="ChEBI" id="CHEBI:597326"/>
    </cofactor>
</comment>
<dbReference type="InterPro" id="IPR015421">
    <property type="entry name" value="PyrdxlP-dep_Trfase_major"/>
</dbReference>
<accession>L7JJU2</accession>
<evidence type="ECO:0000256" key="4">
    <source>
        <dbReference type="ARBA" id="ARBA00022576"/>
    </source>
</evidence>
<comment type="similarity">
    <text evidence="2">Belongs to the class-I pyridoxal-phosphate-dependent aminotransferase family.</text>
</comment>
<dbReference type="PRINTS" id="PR00799">
    <property type="entry name" value="TRANSAMINASE"/>
</dbReference>
<evidence type="ECO:0000256" key="1">
    <source>
        <dbReference type="ARBA" id="ARBA00001933"/>
    </source>
</evidence>
<comment type="subunit">
    <text evidence="3">Homodimer.</text>
</comment>
<dbReference type="Gene3D" id="3.40.640.10">
    <property type="entry name" value="Type I PLP-dependent aspartate aminotransferase-like (Major domain)"/>
    <property type="match status" value="1"/>
</dbReference>
<name>L7JJU2_PYRO1</name>
<evidence type="ECO:0000256" key="6">
    <source>
        <dbReference type="ARBA" id="ARBA00022898"/>
    </source>
</evidence>
<organism>
    <name type="scientific">Pyricularia oryzae (strain P131)</name>
    <name type="common">Rice blast fungus</name>
    <name type="synonym">Magnaporthe oryzae</name>
    <dbReference type="NCBI Taxonomy" id="1143193"/>
    <lineage>
        <taxon>Eukaryota</taxon>
        <taxon>Fungi</taxon>
        <taxon>Dikarya</taxon>
        <taxon>Ascomycota</taxon>
        <taxon>Pezizomycotina</taxon>
        <taxon>Sordariomycetes</taxon>
        <taxon>Sordariomycetidae</taxon>
        <taxon>Magnaporthales</taxon>
        <taxon>Pyriculariaceae</taxon>
        <taxon>Pyricularia</taxon>
    </lineage>
</organism>
<dbReference type="GO" id="GO:0006520">
    <property type="term" value="P:amino acid metabolic process"/>
    <property type="evidence" value="ECO:0007669"/>
    <property type="project" value="InterPro"/>
</dbReference>
<evidence type="ECO:0000256" key="2">
    <source>
        <dbReference type="ARBA" id="ARBA00007441"/>
    </source>
</evidence>
<dbReference type="InterPro" id="IPR015422">
    <property type="entry name" value="PyrdxlP-dep_Trfase_small"/>
</dbReference>
<dbReference type="GO" id="GO:0004069">
    <property type="term" value="F:L-aspartate:2-oxoglutarate aminotransferase activity"/>
    <property type="evidence" value="ECO:0007669"/>
    <property type="project" value="TreeGrafter"/>
</dbReference>
<evidence type="ECO:0000259" key="7">
    <source>
        <dbReference type="Pfam" id="PF00155"/>
    </source>
</evidence>
<sequence length="433" mass="48360">MVFEAIQPGPPDPMNLLKTTADADTSPDKVDLGVGIYRNEKGNYQELASVREAKVQLLQNDPGHDYECTTGNVDFIKHAAGVMFGRDSALLAAGKIASVQTISGTGAVHLAAQFISRFVHPSPTVYVGTPTWGNYKPLCELVGLQIVEFQQYDSEKRTLDFPAILAAVRSAPRASVFIFQACCHNPTGMDPTRAQWDELRAAVRDMGHFPVFDNAYQGLGDGLDEDAYVVRSWAAEGIEMFVCQSFSKNFALYGERCGVLHAFCPAGAGAARNVHDQLRCLIRWEFSSSPAYGSRLVTRILSSEELRSKWENELSVMRQRLKGNRELLFKLLTEEYKVSKLLQRRKNISIFAWVSAKIKPLKYLNQTPGNWQHILEEKGLFSYFRLSPAQCRALVDKHHIYLPTNGRINISGLNDANAKRVASKIDEVVRDTQ</sequence>
<dbReference type="InterPro" id="IPR000796">
    <property type="entry name" value="Asp_trans"/>
</dbReference>
<gene>
    <name evidence="8" type="ORF">OOW_P131scaffold00266g10</name>
</gene>
<feature type="domain" description="Aminotransferase class I/classII large" evidence="7">
    <location>
        <begin position="28"/>
        <end position="425"/>
    </location>
</feature>
<keyword evidence="5 8" id="KW-0808">Transferase</keyword>
<evidence type="ECO:0000313" key="8">
    <source>
        <dbReference type="EMBL" id="ELQ68124.1"/>
    </source>
</evidence>
<keyword evidence="4 8" id="KW-0032">Aminotransferase</keyword>
<dbReference type="PANTHER" id="PTHR11879:SF55">
    <property type="entry name" value="GLUTAMATE OXALOACETATE TRANSAMINASE 1, ISOFORM B"/>
    <property type="match status" value="1"/>
</dbReference>
<dbReference type="InterPro" id="IPR004839">
    <property type="entry name" value="Aminotransferase_I/II_large"/>
</dbReference>
<dbReference type="SUPFAM" id="SSF53383">
    <property type="entry name" value="PLP-dependent transferases"/>
    <property type="match status" value="2"/>
</dbReference>
<dbReference type="EMBL" id="JH795229">
    <property type="protein sequence ID" value="ELQ68124.1"/>
    <property type="molecule type" value="Genomic_DNA"/>
</dbReference>
<dbReference type="CDD" id="cd00609">
    <property type="entry name" value="AAT_like"/>
    <property type="match status" value="1"/>
</dbReference>
<dbReference type="PANTHER" id="PTHR11879">
    <property type="entry name" value="ASPARTATE AMINOTRANSFERASE"/>
    <property type="match status" value="1"/>
</dbReference>
<dbReference type="AlphaFoldDB" id="L7JJU2"/>
<dbReference type="InterPro" id="IPR015424">
    <property type="entry name" value="PyrdxlP-dep_Trfase"/>
</dbReference>
<protein>
    <submittedName>
        <fullName evidence="8">Aspartate aminotransferase, mitochondrial</fullName>
    </submittedName>
</protein>
<reference evidence="8" key="1">
    <citation type="journal article" date="2012" name="PLoS Genet.">
        <title>Comparative analysis of the genomes of two field isolates of the rice blast fungus Magnaporthe oryzae.</title>
        <authorList>
            <person name="Xue M."/>
            <person name="Yang J."/>
            <person name="Li Z."/>
            <person name="Hu S."/>
            <person name="Yao N."/>
            <person name="Dean R.A."/>
            <person name="Zhao W."/>
            <person name="Shen M."/>
            <person name="Zhang H."/>
            <person name="Li C."/>
            <person name="Liu L."/>
            <person name="Cao L."/>
            <person name="Xu X."/>
            <person name="Xing Y."/>
            <person name="Hsiang T."/>
            <person name="Zhang Z."/>
            <person name="Xu J.R."/>
            <person name="Peng Y.L."/>
        </authorList>
    </citation>
    <scope>NUCLEOTIDE SEQUENCE [LARGE SCALE GENOMIC DNA]</scope>
    <source>
        <strain evidence="8">P131</strain>
    </source>
</reference>
<dbReference type="Gene3D" id="3.90.1150.10">
    <property type="entry name" value="Aspartate Aminotransferase, domain 1"/>
    <property type="match status" value="2"/>
</dbReference>
<dbReference type="GO" id="GO:0030170">
    <property type="term" value="F:pyridoxal phosphate binding"/>
    <property type="evidence" value="ECO:0007669"/>
    <property type="project" value="InterPro"/>
</dbReference>
<dbReference type="Pfam" id="PF00155">
    <property type="entry name" value="Aminotran_1_2"/>
    <property type="match status" value="1"/>
</dbReference>
<proteinExistence type="inferred from homology"/>
<keyword evidence="6" id="KW-0663">Pyridoxal phosphate</keyword>
<evidence type="ECO:0000256" key="3">
    <source>
        <dbReference type="ARBA" id="ARBA00011738"/>
    </source>
</evidence>
<evidence type="ECO:0000256" key="5">
    <source>
        <dbReference type="ARBA" id="ARBA00022679"/>
    </source>
</evidence>